<proteinExistence type="predicted"/>
<dbReference type="Proteomes" id="UP000886808">
    <property type="component" value="Unassembled WGS sequence"/>
</dbReference>
<protein>
    <submittedName>
        <fullName evidence="1">Uncharacterized protein</fullName>
    </submittedName>
</protein>
<dbReference type="AlphaFoldDB" id="A0A9D1THT5"/>
<organism evidence="1 2">
    <name type="scientific">Candidatus Butyricicoccus avistercoris</name>
    <dbReference type="NCBI Taxonomy" id="2838518"/>
    <lineage>
        <taxon>Bacteria</taxon>
        <taxon>Bacillati</taxon>
        <taxon>Bacillota</taxon>
        <taxon>Clostridia</taxon>
        <taxon>Eubacteriales</taxon>
        <taxon>Butyricicoccaceae</taxon>
        <taxon>Butyricicoccus</taxon>
    </lineage>
</organism>
<evidence type="ECO:0000313" key="2">
    <source>
        <dbReference type="Proteomes" id="UP000886808"/>
    </source>
</evidence>
<name>A0A9D1THT5_9FIRM</name>
<sequence>MTARELYEQGCYLVYETPDDDEELKSAFPTILNQIMAVCLPYENQFRTLRGQEKLLAPPFLVGSDFESYEIPFCEEIARMAMPYAVQSKFLEADDDKKAESVLAYNKFTQMLNSITPAIEVEMEVYEDA</sequence>
<comment type="caution">
    <text evidence="1">The sequence shown here is derived from an EMBL/GenBank/DDBJ whole genome shotgun (WGS) entry which is preliminary data.</text>
</comment>
<accession>A0A9D1THT5</accession>
<evidence type="ECO:0000313" key="1">
    <source>
        <dbReference type="EMBL" id="HIV62173.1"/>
    </source>
</evidence>
<dbReference type="EMBL" id="DXIE01000030">
    <property type="protein sequence ID" value="HIV62173.1"/>
    <property type="molecule type" value="Genomic_DNA"/>
</dbReference>
<gene>
    <name evidence="1" type="ORF">H9746_04895</name>
</gene>
<reference evidence="1" key="2">
    <citation type="submission" date="2021-04" db="EMBL/GenBank/DDBJ databases">
        <authorList>
            <person name="Gilroy R."/>
        </authorList>
    </citation>
    <scope>NUCLEOTIDE SEQUENCE</scope>
    <source>
        <strain evidence="1">CHK193-4272</strain>
    </source>
</reference>
<reference evidence="1" key="1">
    <citation type="journal article" date="2021" name="PeerJ">
        <title>Extensive microbial diversity within the chicken gut microbiome revealed by metagenomics and culture.</title>
        <authorList>
            <person name="Gilroy R."/>
            <person name="Ravi A."/>
            <person name="Getino M."/>
            <person name="Pursley I."/>
            <person name="Horton D.L."/>
            <person name="Alikhan N.F."/>
            <person name="Baker D."/>
            <person name="Gharbi K."/>
            <person name="Hall N."/>
            <person name="Watson M."/>
            <person name="Adriaenssens E.M."/>
            <person name="Foster-Nyarko E."/>
            <person name="Jarju S."/>
            <person name="Secka A."/>
            <person name="Antonio M."/>
            <person name="Oren A."/>
            <person name="Chaudhuri R.R."/>
            <person name="La Ragione R."/>
            <person name="Hildebrand F."/>
            <person name="Pallen M.J."/>
        </authorList>
    </citation>
    <scope>NUCLEOTIDE SEQUENCE</scope>
    <source>
        <strain evidence="1">CHK193-4272</strain>
    </source>
</reference>